<reference evidence="2" key="1">
    <citation type="journal article" date="2023" name="Mol. Biol. Evol.">
        <title>Third-Generation Sequencing Reveals the Adaptive Role of the Epigenome in Three Deep-Sea Polychaetes.</title>
        <authorList>
            <person name="Perez M."/>
            <person name="Aroh O."/>
            <person name="Sun Y."/>
            <person name="Lan Y."/>
            <person name="Juniper S.K."/>
            <person name="Young C.R."/>
            <person name="Angers B."/>
            <person name="Qian P.Y."/>
        </authorList>
    </citation>
    <scope>NUCLEOTIDE SEQUENCE</scope>
    <source>
        <strain evidence="2">R07B-5</strain>
    </source>
</reference>
<feature type="compositionally biased region" description="Basic and acidic residues" evidence="1">
    <location>
        <begin position="261"/>
        <end position="276"/>
    </location>
</feature>
<protein>
    <submittedName>
        <fullName evidence="2">Uncharacterized protein</fullName>
    </submittedName>
</protein>
<feature type="compositionally biased region" description="Polar residues" evidence="1">
    <location>
        <begin position="559"/>
        <end position="575"/>
    </location>
</feature>
<feature type="compositionally biased region" description="Polar residues" evidence="1">
    <location>
        <begin position="238"/>
        <end position="247"/>
    </location>
</feature>
<feature type="region of interest" description="Disordered" evidence="1">
    <location>
        <begin position="1017"/>
        <end position="1149"/>
    </location>
</feature>
<feature type="compositionally biased region" description="Low complexity" evidence="1">
    <location>
        <begin position="507"/>
        <end position="519"/>
    </location>
</feature>
<feature type="compositionally biased region" description="Basic and acidic residues" evidence="1">
    <location>
        <begin position="1689"/>
        <end position="1701"/>
    </location>
</feature>
<keyword evidence="3" id="KW-1185">Reference proteome</keyword>
<feature type="compositionally biased region" description="Basic residues" evidence="1">
    <location>
        <begin position="182"/>
        <end position="191"/>
    </location>
</feature>
<dbReference type="InterPro" id="IPR052690">
    <property type="entry name" value="Antho-RFamide"/>
</dbReference>
<feature type="compositionally biased region" description="Polar residues" evidence="1">
    <location>
        <begin position="1065"/>
        <end position="1078"/>
    </location>
</feature>
<feature type="compositionally biased region" description="Polar residues" evidence="1">
    <location>
        <begin position="1958"/>
        <end position="1967"/>
    </location>
</feature>
<feature type="region of interest" description="Disordered" evidence="1">
    <location>
        <begin position="1558"/>
        <end position="1589"/>
    </location>
</feature>
<feature type="compositionally biased region" description="Polar residues" evidence="1">
    <location>
        <begin position="1172"/>
        <end position="1191"/>
    </location>
</feature>
<feature type="region of interest" description="Disordered" evidence="1">
    <location>
        <begin position="237"/>
        <end position="276"/>
    </location>
</feature>
<feature type="region of interest" description="Disordered" evidence="1">
    <location>
        <begin position="1444"/>
        <end position="1481"/>
    </location>
</feature>
<feature type="region of interest" description="Disordered" evidence="1">
    <location>
        <begin position="1"/>
        <end position="20"/>
    </location>
</feature>
<dbReference type="PANTHER" id="PTHR31709:SF3">
    <property type="entry name" value="LEUCINE ZIPPER PROTEIN 4-RELATED"/>
    <property type="match status" value="1"/>
</dbReference>
<feature type="compositionally biased region" description="Polar residues" evidence="1">
    <location>
        <begin position="747"/>
        <end position="849"/>
    </location>
</feature>
<feature type="compositionally biased region" description="Basic residues" evidence="1">
    <location>
        <begin position="137"/>
        <end position="152"/>
    </location>
</feature>
<feature type="region of interest" description="Disordered" evidence="1">
    <location>
        <begin position="1689"/>
        <end position="1720"/>
    </location>
</feature>
<feature type="region of interest" description="Disordered" evidence="1">
    <location>
        <begin position="1166"/>
        <end position="1191"/>
    </location>
</feature>
<name>A0AAD9UKZ1_RIDPI</name>
<feature type="non-terminal residue" evidence="2">
    <location>
        <position position="1"/>
    </location>
</feature>
<feature type="compositionally biased region" description="Basic and acidic residues" evidence="1">
    <location>
        <begin position="704"/>
        <end position="730"/>
    </location>
</feature>
<feature type="region of interest" description="Disordered" evidence="1">
    <location>
        <begin position="898"/>
        <end position="989"/>
    </location>
</feature>
<dbReference type="Proteomes" id="UP001209878">
    <property type="component" value="Unassembled WGS sequence"/>
</dbReference>
<dbReference type="EMBL" id="JAODUO010000013">
    <property type="protein sequence ID" value="KAK2193373.1"/>
    <property type="molecule type" value="Genomic_DNA"/>
</dbReference>
<accession>A0AAD9UKZ1</accession>
<feature type="region of interest" description="Disordered" evidence="1">
    <location>
        <begin position="109"/>
        <end position="218"/>
    </location>
</feature>
<feature type="region of interest" description="Disordered" evidence="1">
    <location>
        <begin position="2030"/>
        <end position="2049"/>
    </location>
</feature>
<feature type="compositionally biased region" description="Polar residues" evidence="1">
    <location>
        <begin position="1450"/>
        <end position="1463"/>
    </location>
</feature>
<feature type="compositionally biased region" description="Basic and acidic residues" evidence="1">
    <location>
        <begin position="438"/>
        <end position="450"/>
    </location>
</feature>
<feature type="compositionally biased region" description="Basic and acidic residues" evidence="1">
    <location>
        <begin position="1017"/>
        <end position="1053"/>
    </location>
</feature>
<feature type="compositionally biased region" description="Basic and acidic residues" evidence="1">
    <location>
        <begin position="1092"/>
        <end position="1108"/>
    </location>
</feature>
<feature type="region of interest" description="Disordered" evidence="1">
    <location>
        <begin position="1324"/>
        <end position="1407"/>
    </location>
</feature>
<feature type="region of interest" description="Disordered" evidence="1">
    <location>
        <begin position="652"/>
        <end position="677"/>
    </location>
</feature>
<feature type="compositionally biased region" description="Polar residues" evidence="1">
    <location>
        <begin position="1388"/>
        <end position="1398"/>
    </location>
</feature>
<dbReference type="PANTHER" id="PTHR31709">
    <property type="entry name" value="LEUCINE ZIPPER PROTEIN 4-RELATED"/>
    <property type="match status" value="1"/>
</dbReference>
<feature type="region of interest" description="Disordered" evidence="1">
    <location>
        <begin position="438"/>
        <end position="492"/>
    </location>
</feature>
<feature type="compositionally biased region" description="Polar residues" evidence="1">
    <location>
        <begin position="451"/>
        <end position="462"/>
    </location>
</feature>
<feature type="region of interest" description="Disordered" evidence="1">
    <location>
        <begin position="304"/>
        <end position="331"/>
    </location>
</feature>
<organism evidence="2 3">
    <name type="scientific">Ridgeia piscesae</name>
    <name type="common">Tubeworm</name>
    <dbReference type="NCBI Taxonomy" id="27915"/>
    <lineage>
        <taxon>Eukaryota</taxon>
        <taxon>Metazoa</taxon>
        <taxon>Spiralia</taxon>
        <taxon>Lophotrochozoa</taxon>
        <taxon>Annelida</taxon>
        <taxon>Polychaeta</taxon>
        <taxon>Sedentaria</taxon>
        <taxon>Canalipalpata</taxon>
        <taxon>Sabellida</taxon>
        <taxon>Siboglinidae</taxon>
        <taxon>Ridgeia</taxon>
    </lineage>
</organism>
<proteinExistence type="predicted"/>
<feature type="compositionally biased region" description="Polar residues" evidence="1">
    <location>
        <begin position="2099"/>
        <end position="2108"/>
    </location>
</feature>
<comment type="caution">
    <text evidence="2">The sequence shown here is derived from an EMBL/GenBank/DDBJ whole genome shotgun (WGS) entry which is preliminary data.</text>
</comment>
<feature type="compositionally biased region" description="Low complexity" evidence="1">
    <location>
        <begin position="1368"/>
        <end position="1380"/>
    </location>
</feature>
<feature type="region of interest" description="Disordered" evidence="1">
    <location>
        <begin position="603"/>
        <end position="627"/>
    </location>
</feature>
<evidence type="ECO:0000313" key="2">
    <source>
        <dbReference type="EMBL" id="KAK2193373.1"/>
    </source>
</evidence>
<feature type="compositionally biased region" description="Basic and acidic residues" evidence="1">
    <location>
        <begin position="1947"/>
        <end position="1957"/>
    </location>
</feature>
<feature type="compositionally biased region" description="Polar residues" evidence="1">
    <location>
        <begin position="963"/>
        <end position="989"/>
    </location>
</feature>
<sequence length="2347" mass="261205">RSKSADRRPRPQSYHGNREAAVPRGRHYDWNTYHFFPDNADSTPFIVDRRRHRSQGAQYVDEEWIRDLYYYKQLEIEKQKQALLSDDDVFVTRRFRSEADMQVTPLTLADAVTDGNGNMRPCDSESSGESSENEQKRWHKSALHVKKTKRKENRIQNDEDDDEEIPVHISPVLSAVKASPSVRRREHKRMHGSSPWRGNATGPHGRMDDSVQGENSSNAFKDNQQRFEMLLQKRRALENTSEESMTSPRGVWQAVQAPSRRRFDDGRAPNSRSQEDVCFEERGGPFTVPGDFNWHHELRVPKDKIASPNRRQKPHHLNVENGRSPSGDPRMRMPWIPKCQYDFVSMEAGRTHYIAEGGFYSPAFDKRNVDAPRCEFSSSFENIYDRVNLSTEVPSLTKIEHDRYQQMRREYLRSKKQQLLGSPPPPPVNYRSIHHEDVAPRRGGGRHADNQQEPSPITTTHAPSVGSGNKFRVRDRDIAPPSGATSSGSENYGPCIFALGYRKADDASSPASQTSQPTSHGERPTSREDRPTSSTAQPSAPDKHDLVDVSPRSIDGVATSPQGEGSKDTTTFTDNPETRTLDAKQLMLEESQRYSEYKAEYLRRRRSEHGSSVSSGDELRSADGHPIIPPDEYEYVLRRRLCDKHAAQGVGVGVNHQRQANYDGGPNATSPPGSKRSFENIEHVEPRIMPHAVKQVAQHTPHVQVEKDHRKDPVASRPRVETTPQRDRVSSQETSPPGHSGVLPSSLRFQSSVSQTSPRLESSVSQTSPRLESSISQTSPRLESSVSQTSPRLDSSVSQTSPRFESSVSQTSPRLQSNVSQTSPRFESSVSQTSPWVQPSMSIPSQSTGRHFAARPSDQYDRTTVQPGDIASTAFDREYNYDSWRSYTDSTRMIPREHISSPKQHGHLNGHGNVGQSQPRDSAPRDSDSRPAPALWQEGLVSGSARAGPKPRKQKQRPHSDYWATSASSPQISSPDRVTVVKPSQWTSSEVNLDHRTTVSSKWPDLLREHREVDSVHRVKRPELRTAPEKAGDRGADGERATAAADRYESYVRERRRNYMAKNSAEISSGGESCTSPDYVNADTVRQRKQHAGSDVEHATSSPDDRKAPLFFPRTASDSGRRTTKPETSVPRQIPVTRSRSEDSAGDATPSVAAIKAALFGEADPGLPPPVVTTSHPRWETTSTRSAGSVTSGTANCFQFLPLRRYDNDSDDDIRLVDYASFRDGRRWKKPTIIDDLTELEEAYERLDLDNEQLLDRAARRDYPRPLPPVADAETNVKRLSITNLKKLDEIQQRVENPSLEYAKRWLSSESGLVEPARDITATAPPAPVAALPRGPRSSSLPRKFGDDMAVRKYRRSTSGRSNGSHVTSPPTSYAAYSPSLTPAPSVDSISRRSQSGRAHTPDVRTGSDVDYLVNRSAVPVLRTRPASEADIYHDDFAYRQLRRDVAPRQRSQSVERPVNGQQSERRNSLGATSADGRPFVRRKSLSHGVASMVELFTMRPSLSAPDLSEKSVFSGHYNCRGDLVTDDPKYSRYALPPRRQQTPRIVKQRHELRSRLRQANGTAPEPVTDISRGHRSPPDGALDVSESSKTKVSGGAVVSTQAVVTDVGRYKVQMKKARTTPEVNAQPTSGKIVWRKTEGPLLPDYPQVKMVTVPVAVNDSGRSPVFTSNINSQFIGTTRSDHVISTRPDHLSTARADHVSTTRPDYVSTSRGDHVITTRPDYMSTSHADHVITTRPDYVSTSHADHVITTRPDYVSTSHADHVITTRPDYMSTSHADHVITTRPDYMSTSHADHVITTRPDYMSTSHADHVITTRPDYMSTSHADHVITTRPDYVSTSRGDHVITTRPDYVSTSHADHVITTRPDYVSTSHADHVITTRPDYMSTSHADHVITTRPDYMSTSRADHVITTRPDYVSTTRADHVNTTRPDYVSTSRADHVITTRPDHLSTARADHVSTTRPDYVSTSRADHVSTTRPDYVTTTRADHVNTTRPDHVSTARADHVSAALEYKAKAAELDRRLTQLKETLNQTGRQATSVEDRRTTTTTTSETQRLEALMADWGIRAPVAVSSTRTTTNYGDYKHGATLTESRVAPVAVSPSLTTQTSSRAYGDGRYGPTPAAAESLVTPNVPRTMPGADRAYGDGRYGPPHVFAESRVTVNVTRQPPARRFEPAPAGAPGERCWVGASPHGGDVYRRRQTTTTTSRYESDGEMTDATDTTLDVLVRRNTRPSSTDTFDFSELDVASVTSGDDDLDRLKQYCRGDPATWSQPIGVYSSSGAAAAAVVTETSSTTRLMRHTRTEEVVQRGGAKIDRKPSFKELVHTFEEQSSAFLRAPIRLNTAVAQGDA</sequence>
<feature type="region of interest" description="Disordered" evidence="1">
    <location>
        <begin position="1947"/>
        <end position="1971"/>
    </location>
</feature>
<feature type="region of interest" description="Disordered" evidence="1">
    <location>
        <begin position="695"/>
        <end position="877"/>
    </location>
</feature>
<evidence type="ECO:0000256" key="1">
    <source>
        <dbReference type="SAM" id="MobiDB-lite"/>
    </source>
</evidence>
<feature type="compositionally biased region" description="Basic and acidic residues" evidence="1">
    <location>
        <begin position="520"/>
        <end position="531"/>
    </location>
</feature>
<evidence type="ECO:0000313" key="3">
    <source>
        <dbReference type="Proteomes" id="UP001209878"/>
    </source>
</evidence>
<feature type="compositionally biased region" description="Polar residues" evidence="1">
    <location>
        <begin position="1702"/>
        <end position="1711"/>
    </location>
</feature>
<gene>
    <name evidence="2" type="ORF">NP493_13g00000</name>
</gene>
<feature type="region of interest" description="Disordered" evidence="1">
    <location>
        <begin position="2096"/>
        <end position="2123"/>
    </location>
</feature>
<feature type="region of interest" description="Disordered" evidence="1">
    <location>
        <begin position="504"/>
        <end position="581"/>
    </location>
</feature>